<dbReference type="Proteomes" id="UP000029981">
    <property type="component" value="Chromosome 5"/>
</dbReference>
<reference evidence="2 3" key="3">
    <citation type="journal article" date="2010" name="BMC Genomics">
        <title>Transcriptome sequencing and comparative analysis of cucumber flowers with different sex types.</title>
        <authorList>
            <person name="Guo S."/>
            <person name="Zheng Y."/>
            <person name="Joung J.G."/>
            <person name="Liu S."/>
            <person name="Zhang Z."/>
            <person name="Crasta O.R."/>
            <person name="Sobral B.W."/>
            <person name="Xu Y."/>
            <person name="Huang S."/>
            <person name="Fei Z."/>
        </authorList>
    </citation>
    <scope>NUCLEOTIDE SEQUENCE [LARGE SCALE GENOMIC DNA]</scope>
    <source>
        <strain evidence="3">cv. 9930</strain>
    </source>
</reference>
<feature type="region of interest" description="Disordered" evidence="1">
    <location>
        <begin position="97"/>
        <end position="125"/>
    </location>
</feature>
<proteinExistence type="predicted"/>
<dbReference type="EMBL" id="CM002926">
    <property type="protein sequence ID" value="KGN51526.1"/>
    <property type="molecule type" value="Genomic_DNA"/>
</dbReference>
<keyword evidence="3" id="KW-1185">Reference proteome</keyword>
<dbReference type="Gramene" id="KGN51526">
    <property type="protein sequence ID" value="KGN51526"/>
    <property type="gene ID" value="Csa_5G576680"/>
</dbReference>
<name>A0A0A0KUZ6_CUCSA</name>
<evidence type="ECO:0000256" key="1">
    <source>
        <dbReference type="SAM" id="MobiDB-lite"/>
    </source>
</evidence>
<organism evidence="2 3">
    <name type="scientific">Cucumis sativus</name>
    <name type="common">Cucumber</name>
    <dbReference type="NCBI Taxonomy" id="3659"/>
    <lineage>
        <taxon>Eukaryota</taxon>
        <taxon>Viridiplantae</taxon>
        <taxon>Streptophyta</taxon>
        <taxon>Embryophyta</taxon>
        <taxon>Tracheophyta</taxon>
        <taxon>Spermatophyta</taxon>
        <taxon>Magnoliopsida</taxon>
        <taxon>eudicotyledons</taxon>
        <taxon>Gunneridae</taxon>
        <taxon>Pentapetalae</taxon>
        <taxon>rosids</taxon>
        <taxon>fabids</taxon>
        <taxon>Cucurbitales</taxon>
        <taxon>Cucurbitaceae</taxon>
        <taxon>Benincaseae</taxon>
        <taxon>Cucumis</taxon>
    </lineage>
</organism>
<reference evidence="2 3" key="4">
    <citation type="journal article" date="2011" name="BMC Genomics">
        <title>RNA-Seq improves annotation of protein-coding genes in the cucumber genome.</title>
        <authorList>
            <person name="Li Z."/>
            <person name="Zhang Z."/>
            <person name="Yan P."/>
            <person name="Huang S."/>
            <person name="Fei Z."/>
            <person name="Lin K."/>
        </authorList>
    </citation>
    <scope>NUCLEOTIDE SEQUENCE [LARGE SCALE GENOMIC DNA]</scope>
    <source>
        <strain evidence="3">cv. 9930</strain>
    </source>
</reference>
<feature type="compositionally biased region" description="Basic and acidic residues" evidence="1">
    <location>
        <begin position="111"/>
        <end position="125"/>
    </location>
</feature>
<evidence type="ECO:0000313" key="2">
    <source>
        <dbReference type="EMBL" id="KGN51526.1"/>
    </source>
</evidence>
<reference evidence="2 3" key="2">
    <citation type="journal article" date="2009" name="PLoS ONE">
        <title>An integrated genetic and cytogenetic map of the cucumber genome.</title>
        <authorList>
            <person name="Ren Y."/>
            <person name="Zhang Z."/>
            <person name="Liu J."/>
            <person name="Staub J.E."/>
            <person name="Han Y."/>
            <person name="Cheng Z."/>
            <person name="Li X."/>
            <person name="Lu J."/>
            <person name="Miao H."/>
            <person name="Kang H."/>
            <person name="Xie B."/>
            <person name="Gu X."/>
            <person name="Wang X."/>
            <person name="Du Y."/>
            <person name="Jin W."/>
            <person name="Huang S."/>
        </authorList>
    </citation>
    <scope>NUCLEOTIDE SEQUENCE [LARGE SCALE GENOMIC DNA]</scope>
    <source>
        <strain evidence="3">cv. 9930</strain>
    </source>
</reference>
<gene>
    <name evidence="2" type="ORF">Csa_5G576680</name>
</gene>
<protein>
    <submittedName>
        <fullName evidence="2">Uncharacterized protein</fullName>
    </submittedName>
</protein>
<dbReference type="AlphaFoldDB" id="A0A0A0KUZ6"/>
<evidence type="ECO:0000313" key="3">
    <source>
        <dbReference type="Proteomes" id="UP000029981"/>
    </source>
</evidence>
<reference evidence="2 3" key="1">
    <citation type="journal article" date="2009" name="Nat. Genet.">
        <title>The genome of the cucumber, Cucumis sativus L.</title>
        <authorList>
            <person name="Huang S."/>
            <person name="Li R."/>
            <person name="Zhang Z."/>
            <person name="Li L."/>
            <person name="Gu X."/>
            <person name="Fan W."/>
            <person name="Lucas W.J."/>
            <person name="Wang X."/>
            <person name="Xie B."/>
            <person name="Ni P."/>
            <person name="Ren Y."/>
            <person name="Zhu H."/>
            <person name="Li J."/>
            <person name="Lin K."/>
            <person name="Jin W."/>
            <person name="Fei Z."/>
            <person name="Li G."/>
            <person name="Staub J."/>
            <person name="Kilian A."/>
            <person name="van der Vossen E.A."/>
            <person name="Wu Y."/>
            <person name="Guo J."/>
            <person name="He J."/>
            <person name="Jia Z."/>
            <person name="Ren Y."/>
            <person name="Tian G."/>
            <person name="Lu Y."/>
            <person name="Ruan J."/>
            <person name="Qian W."/>
            <person name="Wang M."/>
            <person name="Huang Q."/>
            <person name="Li B."/>
            <person name="Xuan Z."/>
            <person name="Cao J."/>
            <person name="Asan"/>
            <person name="Wu Z."/>
            <person name="Zhang J."/>
            <person name="Cai Q."/>
            <person name="Bai Y."/>
            <person name="Zhao B."/>
            <person name="Han Y."/>
            <person name="Li Y."/>
            <person name="Li X."/>
            <person name="Wang S."/>
            <person name="Shi Q."/>
            <person name="Liu S."/>
            <person name="Cho W.K."/>
            <person name="Kim J.Y."/>
            <person name="Xu Y."/>
            <person name="Heller-Uszynska K."/>
            <person name="Miao H."/>
            <person name="Cheng Z."/>
            <person name="Zhang S."/>
            <person name="Wu J."/>
            <person name="Yang Y."/>
            <person name="Kang H."/>
            <person name="Li M."/>
            <person name="Liang H."/>
            <person name="Ren X."/>
            <person name="Shi Z."/>
            <person name="Wen M."/>
            <person name="Jian M."/>
            <person name="Yang H."/>
            <person name="Zhang G."/>
            <person name="Yang Z."/>
            <person name="Chen R."/>
            <person name="Liu S."/>
            <person name="Li J."/>
            <person name="Ma L."/>
            <person name="Liu H."/>
            <person name="Zhou Y."/>
            <person name="Zhao J."/>
            <person name="Fang X."/>
            <person name="Li G."/>
            <person name="Fang L."/>
            <person name="Li Y."/>
            <person name="Liu D."/>
            <person name="Zheng H."/>
            <person name="Zhang Y."/>
            <person name="Qin N."/>
            <person name="Li Z."/>
            <person name="Yang G."/>
            <person name="Yang S."/>
            <person name="Bolund L."/>
            <person name="Kristiansen K."/>
            <person name="Zheng H."/>
            <person name="Li S."/>
            <person name="Zhang X."/>
            <person name="Yang H."/>
            <person name="Wang J."/>
            <person name="Sun R."/>
            <person name="Zhang B."/>
            <person name="Jiang S."/>
            <person name="Wang J."/>
            <person name="Du Y."/>
            <person name="Li S."/>
        </authorList>
    </citation>
    <scope>NUCLEOTIDE SEQUENCE [LARGE SCALE GENOMIC DNA]</scope>
    <source>
        <strain evidence="3">cv. 9930</strain>
    </source>
</reference>
<sequence>MVREAEAVARERDALVLKERRAAERAVEVEMVKPAVEAVFMEEVAAGETADEVTGAERGETDDAIGGGVGVVGVGVGVGEKAIEMEMVGKRGEIRTVVGGGEEGGAEEREEIGKEREEEERERMVGEVIELCV</sequence>
<accession>A0A0A0KUZ6</accession>